<protein>
    <recommendedName>
        <fullName evidence="3">SCP domain-containing protein</fullName>
    </recommendedName>
</protein>
<dbReference type="InterPro" id="IPR018244">
    <property type="entry name" value="Allrgn_V5/Tpx1_CS"/>
</dbReference>
<evidence type="ECO:0000313" key="5">
    <source>
        <dbReference type="Proteomes" id="UP001205105"/>
    </source>
</evidence>
<dbReference type="PROSITE" id="PS01010">
    <property type="entry name" value="CRISP_2"/>
    <property type="match status" value="1"/>
</dbReference>
<keyword evidence="5" id="KW-1185">Reference proteome</keyword>
<accession>A0AAD5DII2</accession>
<feature type="compositionally biased region" description="Gly residues" evidence="1">
    <location>
        <begin position="227"/>
        <end position="253"/>
    </location>
</feature>
<evidence type="ECO:0000256" key="1">
    <source>
        <dbReference type="SAM" id="MobiDB-lite"/>
    </source>
</evidence>
<evidence type="ECO:0000256" key="2">
    <source>
        <dbReference type="SAM" id="SignalP"/>
    </source>
</evidence>
<dbReference type="InterPro" id="IPR014044">
    <property type="entry name" value="CAP_dom"/>
</dbReference>
<keyword evidence="2" id="KW-0732">Signal</keyword>
<feature type="compositionally biased region" description="Polar residues" evidence="1">
    <location>
        <begin position="185"/>
        <end position="195"/>
    </location>
</feature>
<dbReference type="InterPro" id="IPR035940">
    <property type="entry name" value="CAP_sf"/>
</dbReference>
<feature type="domain" description="SCP" evidence="3">
    <location>
        <begin position="54"/>
        <end position="175"/>
    </location>
</feature>
<dbReference type="Gene3D" id="3.40.33.10">
    <property type="entry name" value="CAP"/>
    <property type="match status" value="2"/>
</dbReference>
<dbReference type="PANTHER" id="PTHR10334">
    <property type="entry name" value="CYSTEINE-RICH SECRETORY PROTEIN-RELATED"/>
    <property type="match status" value="1"/>
</dbReference>
<dbReference type="PRINTS" id="PR00837">
    <property type="entry name" value="V5TPXLIKE"/>
</dbReference>
<name>A0AAD5DII2_9CHLO</name>
<proteinExistence type="predicted"/>
<organism evidence="4 5">
    <name type="scientific">Chlorella ohadii</name>
    <dbReference type="NCBI Taxonomy" id="2649997"/>
    <lineage>
        <taxon>Eukaryota</taxon>
        <taxon>Viridiplantae</taxon>
        <taxon>Chlorophyta</taxon>
        <taxon>core chlorophytes</taxon>
        <taxon>Trebouxiophyceae</taxon>
        <taxon>Chlorellales</taxon>
        <taxon>Chlorellaceae</taxon>
        <taxon>Chlorella clade</taxon>
        <taxon>Chlorella</taxon>
    </lineage>
</organism>
<dbReference type="SUPFAM" id="SSF55797">
    <property type="entry name" value="PR-1-like"/>
    <property type="match status" value="2"/>
</dbReference>
<feature type="domain" description="SCP" evidence="3">
    <location>
        <begin position="255"/>
        <end position="407"/>
    </location>
</feature>
<dbReference type="Proteomes" id="UP001205105">
    <property type="component" value="Unassembled WGS sequence"/>
</dbReference>
<dbReference type="Pfam" id="PF00188">
    <property type="entry name" value="CAP"/>
    <property type="match status" value="2"/>
</dbReference>
<gene>
    <name evidence="4" type="ORF">COHA_009251</name>
</gene>
<evidence type="ECO:0000259" key="3">
    <source>
        <dbReference type="SMART" id="SM00198"/>
    </source>
</evidence>
<feature type="signal peptide" evidence="2">
    <location>
        <begin position="1"/>
        <end position="29"/>
    </location>
</feature>
<dbReference type="EMBL" id="JADXDR010000170">
    <property type="protein sequence ID" value="KAI7836919.1"/>
    <property type="molecule type" value="Genomic_DNA"/>
</dbReference>
<feature type="chain" id="PRO_5042064402" description="SCP domain-containing protein" evidence="2">
    <location>
        <begin position="30"/>
        <end position="414"/>
    </location>
</feature>
<dbReference type="GO" id="GO:0005576">
    <property type="term" value="C:extracellular region"/>
    <property type="evidence" value="ECO:0007669"/>
    <property type="project" value="InterPro"/>
</dbReference>
<sequence>MGRSYRSHVGATLLLWVATLAALRPTAQAARTLPGGFILVSTGRALKAGTAQECDSSAMLDALNALRAEHGSPPLSWSSDLAQQALDVFSLTAHGESQAKWTNLDCVGAVDLWKAEESKYVASGGGSYVPEAASFTQIIWKATTEVGCAYVMGGCDGSDMGYVSCLYETPGNWNGGFEENVDMGGNSNNSSTPDEQGNGDGNQQGGTPDENGGTPDENGGTPDQQGNGDGNQQGNGDGNQQGNGDGNQQGGAAGCDIQATLDAHNQARTKHGAAPLVWDATLASYALGVVNNQGGAEPCGLVHSNGPYGENLAYGTNFGCPDAVALWMEEEAQWVPGTDHFVSGQGHYTQASLTCYQTAAEEWQPQKTGLHVVWKGTTAVGCAMVPNKCGGFNYVACSYNPPGNMAGGFVDNVQ</sequence>
<evidence type="ECO:0000313" key="4">
    <source>
        <dbReference type="EMBL" id="KAI7836919.1"/>
    </source>
</evidence>
<dbReference type="InterPro" id="IPR001283">
    <property type="entry name" value="CRISP-related"/>
</dbReference>
<dbReference type="AlphaFoldDB" id="A0AAD5DII2"/>
<feature type="region of interest" description="Disordered" evidence="1">
    <location>
        <begin position="177"/>
        <end position="253"/>
    </location>
</feature>
<reference evidence="4" key="1">
    <citation type="submission" date="2020-11" db="EMBL/GenBank/DDBJ databases">
        <title>Chlorella ohadii genome sequencing and assembly.</title>
        <authorList>
            <person name="Murik O."/>
            <person name="Treves H."/>
            <person name="Kedem I."/>
            <person name="Shotland Y."/>
            <person name="Kaplan A."/>
        </authorList>
    </citation>
    <scope>NUCLEOTIDE SEQUENCE</scope>
    <source>
        <strain evidence="4">1</strain>
    </source>
</reference>
<dbReference type="SMART" id="SM00198">
    <property type="entry name" value="SCP"/>
    <property type="match status" value="2"/>
</dbReference>
<comment type="caution">
    <text evidence="4">The sequence shown here is derived from an EMBL/GenBank/DDBJ whole genome shotgun (WGS) entry which is preliminary data.</text>
</comment>